<accession>A0A552UF48</accession>
<evidence type="ECO:0000256" key="1">
    <source>
        <dbReference type="SAM" id="Phobius"/>
    </source>
</evidence>
<feature type="transmembrane region" description="Helical" evidence="1">
    <location>
        <begin position="97"/>
        <end position="115"/>
    </location>
</feature>
<feature type="transmembrane region" description="Helical" evidence="1">
    <location>
        <begin position="55"/>
        <end position="77"/>
    </location>
</feature>
<gene>
    <name evidence="2" type="ORF">FMM06_01030</name>
</gene>
<dbReference type="RefSeq" id="WP_143554368.1">
    <property type="nucleotide sequence ID" value="NZ_VJWA01000001.1"/>
</dbReference>
<feature type="transmembrane region" description="Helical" evidence="1">
    <location>
        <begin position="27"/>
        <end position="48"/>
    </location>
</feature>
<feature type="transmembrane region" description="Helical" evidence="1">
    <location>
        <begin position="127"/>
        <end position="145"/>
    </location>
</feature>
<dbReference type="Proteomes" id="UP000317894">
    <property type="component" value="Unassembled WGS sequence"/>
</dbReference>
<organism evidence="2 3">
    <name type="scientific">Glacieibacterium frigidum</name>
    <dbReference type="NCBI Taxonomy" id="2593303"/>
    <lineage>
        <taxon>Bacteria</taxon>
        <taxon>Pseudomonadati</taxon>
        <taxon>Pseudomonadota</taxon>
        <taxon>Alphaproteobacteria</taxon>
        <taxon>Sphingomonadales</taxon>
        <taxon>Sphingosinicellaceae</taxon>
        <taxon>Glacieibacterium</taxon>
    </lineage>
</organism>
<dbReference type="OrthoDB" id="7585596at2"/>
<keyword evidence="1" id="KW-1133">Transmembrane helix</keyword>
<keyword evidence="1" id="KW-0472">Membrane</keyword>
<name>A0A552UF48_9SPHN</name>
<keyword evidence="1" id="KW-0812">Transmembrane</keyword>
<protein>
    <submittedName>
        <fullName evidence="2">Uncharacterized protein</fullName>
    </submittedName>
</protein>
<evidence type="ECO:0000313" key="3">
    <source>
        <dbReference type="Proteomes" id="UP000317894"/>
    </source>
</evidence>
<proteinExistence type="predicted"/>
<comment type="caution">
    <text evidence="2">The sequence shown here is derived from an EMBL/GenBank/DDBJ whole genome shotgun (WGS) entry which is preliminary data.</text>
</comment>
<sequence>MSAPVAILLAGCAAVFGLMWPDFDQWLPLLTHRSIVTHGLWLPLAVALAARRQAWLAPVAAGLALGTAIHCAPDLFPKAMRGYAMIDLPFVDGFGRWLSWAWLAATVVIGIVVPLRWVEARWGRDGLGIAAAATAVLALAYFVLHSEPPEMGVAVGSALALAHPAARRVALARLLAMRRRPES</sequence>
<dbReference type="AlphaFoldDB" id="A0A552UF48"/>
<keyword evidence="3" id="KW-1185">Reference proteome</keyword>
<reference evidence="2 3" key="1">
    <citation type="submission" date="2019-07" db="EMBL/GenBank/DDBJ databases">
        <title>Novel species isolated from glacier.</title>
        <authorList>
            <person name="Liu Q."/>
            <person name="Xin Y.-H."/>
        </authorList>
    </citation>
    <scope>NUCLEOTIDE SEQUENCE [LARGE SCALE GENOMIC DNA]</scope>
    <source>
        <strain evidence="2 3">LB1R16</strain>
    </source>
</reference>
<evidence type="ECO:0000313" key="2">
    <source>
        <dbReference type="EMBL" id="TRW16824.1"/>
    </source>
</evidence>
<dbReference type="EMBL" id="VJWA01000001">
    <property type="protein sequence ID" value="TRW16824.1"/>
    <property type="molecule type" value="Genomic_DNA"/>
</dbReference>